<dbReference type="AlphaFoldDB" id="A8ZR20"/>
<keyword evidence="1" id="KW-0614">Plasmid</keyword>
<reference evidence="1 2" key="1">
    <citation type="journal article" date="2008" name="Proc. Natl. Acad. Sci. U.S.A.">
        <title>Niche adaptation and genome expansion in the chlorophyll d-producing cyanobacterium Acaryochloris marina.</title>
        <authorList>
            <person name="Swingley W.D."/>
            <person name="Chen M."/>
            <person name="Cheung P.C."/>
            <person name="Conrad A.L."/>
            <person name="Dejesa L.C."/>
            <person name="Hao J."/>
            <person name="Honchak B.M."/>
            <person name="Karbach L.E."/>
            <person name="Kurdoglu A."/>
            <person name="Lahiri S."/>
            <person name="Mastrian S.D."/>
            <person name="Miyashita H."/>
            <person name="Page L."/>
            <person name="Ramakrishna P."/>
            <person name="Satoh S."/>
            <person name="Sattley W.M."/>
            <person name="Shimada Y."/>
            <person name="Taylor H.L."/>
            <person name="Tomo T."/>
            <person name="Tsuchiya T."/>
            <person name="Wang Z.T."/>
            <person name="Raymond J."/>
            <person name="Mimuro M."/>
            <person name="Blankenship R.E."/>
            <person name="Touchman J.W."/>
        </authorList>
    </citation>
    <scope>NUCLEOTIDE SEQUENCE [LARGE SCALE GENOMIC DNA]</scope>
    <source>
        <strain evidence="2">MBIC 11017</strain>
        <plasmid evidence="2">Plasmid pREB8</plasmid>
    </source>
</reference>
<organism evidence="1 2">
    <name type="scientific">Acaryochloris marina (strain MBIC 11017)</name>
    <dbReference type="NCBI Taxonomy" id="329726"/>
    <lineage>
        <taxon>Bacteria</taxon>
        <taxon>Bacillati</taxon>
        <taxon>Cyanobacteriota</taxon>
        <taxon>Cyanophyceae</taxon>
        <taxon>Acaryochloridales</taxon>
        <taxon>Acaryochloridaceae</taxon>
        <taxon>Acaryochloris</taxon>
    </lineage>
</organism>
<dbReference type="HOGENOM" id="CLU_3323310_0_0_3"/>
<accession>A8ZR20</accession>
<evidence type="ECO:0000313" key="2">
    <source>
        <dbReference type="Proteomes" id="UP000000268"/>
    </source>
</evidence>
<protein>
    <submittedName>
        <fullName evidence="1">Uncharacterized protein</fullName>
    </submittedName>
</protein>
<dbReference type="KEGG" id="amr:AM1_H0105"/>
<geneLocation type="plasmid" evidence="1 2">
    <name>pREB8</name>
</geneLocation>
<sequence length="38" mass="4161">MVLLRQASAWGEAWDGNAFNNRNATANSSFFMITASIP</sequence>
<dbReference type="Proteomes" id="UP000000268">
    <property type="component" value="Plasmid pREB8"/>
</dbReference>
<dbReference type="EMBL" id="CP000845">
    <property type="protein sequence ID" value="ABW33455.1"/>
    <property type="molecule type" value="Genomic_DNA"/>
</dbReference>
<name>A8ZR20_ACAM1</name>
<proteinExistence type="predicted"/>
<evidence type="ECO:0000313" key="1">
    <source>
        <dbReference type="EMBL" id="ABW33455.1"/>
    </source>
</evidence>
<gene>
    <name evidence="1" type="ordered locus">AM1_H0105</name>
</gene>
<keyword evidence="2" id="KW-1185">Reference proteome</keyword>